<organism evidence="3 6">
    <name type="scientific">Frederiksenia canicola</name>
    <dbReference type="NCBI Taxonomy" id="123824"/>
    <lineage>
        <taxon>Bacteria</taxon>
        <taxon>Pseudomonadati</taxon>
        <taxon>Pseudomonadota</taxon>
        <taxon>Gammaproteobacteria</taxon>
        <taxon>Pasteurellales</taxon>
        <taxon>Pasteurellaceae</taxon>
        <taxon>Frederiksenia</taxon>
    </lineage>
</organism>
<dbReference type="Proteomes" id="UP000276901">
    <property type="component" value="Unassembled WGS sequence"/>
</dbReference>
<feature type="chain" id="PRO_5042020214" description="Pentapeptide MXKDX repeat protein" evidence="2">
    <location>
        <begin position="22"/>
        <end position="118"/>
    </location>
</feature>
<dbReference type="AlphaFoldDB" id="A0AAE6X6D7"/>
<dbReference type="EMBL" id="CP015029">
    <property type="protein sequence ID" value="QIM65483.1"/>
    <property type="molecule type" value="Genomic_DNA"/>
</dbReference>
<dbReference type="EMBL" id="RKQT01000001">
    <property type="protein sequence ID" value="RPE96071.1"/>
    <property type="molecule type" value="Genomic_DNA"/>
</dbReference>
<accession>A0AAE6X6D7</accession>
<feature type="region of interest" description="Disordered" evidence="1">
    <location>
        <begin position="99"/>
        <end position="118"/>
    </location>
</feature>
<protein>
    <recommendedName>
        <fullName evidence="7">Pentapeptide MXKDX repeat protein</fullName>
    </recommendedName>
</protein>
<evidence type="ECO:0000256" key="1">
    <source>
        <dbReference type="SAM" id="MobiDB-lite"/>
    </source>
</evidence>
<gene>
    <name evidence="3" type="ORF">A4G17_08535</name>
    <name evidence="4" type="ORF">EDC49_0452</name>
</gene>
<keyword evidence="2" id="KW-0732">Signal</keyword>
<dbReference type="RefSeq" id="WP_123955989.1">
    <property type="nucleotide sequence ID" value="NZ_CP015029.1"/>
</dbReference>
<evidence type="ECO:0008006" key="7">
    <source>
        <dbReference type="Google" id="ProtNLM"/>
    </source>
</evidence>
<sequence length="118" mass="13542">MKKSMFVALLGVFAMSASVQADDHKMAMDGMKPCMEMKDGKCVKEEMKMSDMKSDKMMTADKKMGDAKMHSDHTMKKGEMMKNDNMMKSDDKMMHSHEMMKSDDMMAKPEMKGEMMKK</sequence>
<evidence type="ECO:0000313" key="3">
    <source>
        <dbReference type="EMBL" id="QIM65483.1"/>
    </source>
</evidence>
<reference evidence="4 5" key="2">
    <citation type="submission" date="2018-11" db="EMBL/GenBank/DDBJ databases">
        <title>Genomic Encyclopedia of Type Strains, Phase IV (KMG-IV): sequencing the most valuable type-strain genomes for metagenomic binning, comparative biology and taxonomic classification.</title>
        <authorList>
            <person name="Goeker M."/>
        </authorList>
    </citation>
    <scope>NUCLEOTIDE SEQUENCE [LARGE SCALE GENOMIC DNA]</scope>
    <source>
        <strain evidence="4 5">DSM 25797</strain>
    </source>
</reference>
<name>A0AAE6X6D7_9PAST</name>
<feature type="signal peptide" evidence="2">
    <location>
        <begin position="1"/>
        <end position="21"/>
    </location>
</feature>
<keyword evidence="5" id="KW-1185">Reference proteome</keyword>
<evidence type="ECO:0000313" key="6">
    <source>
        <dbReference type="Proteomes" id="UP000502287"/>
    </source>
</evidence>
<proteinExistence type="predicted"/>
<evidence type="ECO:0000256" key="2">
    <source>
        <dbReference type="SAM" id="SignalP"/>
    </source>
</evidence>
<evidence type="ECO:0000313" key="5">
    <source>
        <dbReference type="Proteomes" id="UP000276901"/>
    </source>
</evidence>
<reference evidence="3 6" key="1">
    <citation type="submission" date="2016-03" db="EMBL/GenBank/DDBJ databases">
        <authorList>
            <person name="Hansen M.J."/>
            <person name="Bojesen A.M."/>
            <person name="Planet P."/>
        </authorList>
    </citation>
    <scope>NUCLEOTIDE SEQUENCE [LARGE SCALE GENOMIC DNA]</scope>
    <source>
        <strain evidence="3 6">HPA 21</strain>
    </source>
</reference>
<feature type="region of interest" description="Disordered" evidence="1">
    <location>
        <begin position="49"/>
        <end position="84"/>
    </location>
</feature>
<evidence type="ECO:0000313" key="4">
    <source>
        <dbReference type="EMBL" id="RPE96071.1"/>
    </source>
</evidence>
<dbReference type="KEGG" id="fcl:A4G17_08535"/>
<dbReference type="Proteomes" id="UP000502287">
    <property type="component" value="Chromosome"/>
</dbReference>